<keyword evidence="1" id="KW-0472">Membrane</keyword>
<evidence type="ECO:0000313" key="3">
    <source>
        <dbReference type="Proteomes" id="UP001178507"/>
    </source>
</evidence>
<keyword evidence="3" id="KW-1185">Reference proteome</keyword>
<keyword evidence="1" id="KW-1133">Transmembrane helix</keyword>
<dbReference type="Proteomes" id="UP001178507">
    <property type="component" value="Unassembled WGS sequence"/>
</dbReference>
<feature type="transmembrane region" description="Helical" evidence="1">
    <location>
        <begin position="377"/>
        <end position="395"/>
    </location>
</feature>
<keyword evidence="1" id="KW-0812">Transmembrane</keyword>
<dbReference type="AlphaFoldDB" id="A0AA36N4P9"/>
<feature type="transmembrane region" description="Helical" evidence="1">
    <location>
        <begin position="79"/>
        <end position="101"/>
    </location>
</feature>
<sequence>MARRRLRYGKSSGEDAEGAEVFDRSFVIFTAMCGVALPGAGPRTRCWAVAVRIILLTCGMMCCSRIFTPEGPGFYDYETIVQIVAAHPMIFLLLHVMLVLLRSDLIADLLDNHIDCASEGQKLRFKTKILTALVALLTATLSLWGWAGYLPGFFHPYYLESGNGLIVYGIAHGLTWILILPVFFGSFFSALMIMFILQELCYMALLTAFNELNGEIHKEGLDSVLATGAGMGVTEHDLFRFQVKYAKSWELYKKIQRRVAMPLFVFWCSEFLLVIWSSWSLSRGFTADPEDPRVVRLKAYWNLIIRLSWFVGGSPWFGAGCWIVGLLPWGSLYYSWRMDQTSKLLLFKLPSMRNAFREFLSEFPLDFRVGLLRARPWTLLIFVPVLVINTAGFVADAMRIFNAI</sequence>
<feature type="transmembrane region" description="Helical" evidence="1">
    <location>
        <begin position="174"/>
        <end position="197"/>
    </location>
</feature>
<reference evidence="2" key="1">
    <citation type="submission" date="2023-08" db="EMBL/GenBank/DDBJ databases">
        <authorList>
            <person name="Chen Y."/>
            <person name="Shah S."/>
            <person name="Dougan E. K."/>
            <person name="Thang M."/>
            <person name="Chan C."/>
        </authorList>
    </citation>
    <scope>NUCLEOTIDE SEQUENCE</scope>
</reference>
<feature type="transmembrane region" description="Helical" evidence="1">
    <location>
        <begin position="129"/>
        <end position="154"/>
    </location>
</feature>
<dbReference type="EMBL" id="CAUJNA010002329">
    <property type="protein sequence ID" value="CAJ1392363.1"/>
    <property type="molecule type" value="Genomic_DNA"/>
</dbReference>
<feature type="transmembrane region" description="Helical" evidence="1">
    <location>
        <begin position="46"/>
        <end position="67"/>
    </location>
</feature>
<feature type="transmembrane region" description="Helical" evidence="1">
    <location>
        <begin position="316"/>
        <end position="336"/>
    </location>
</feature>
<accession>A0AA36N4P9</accession>
<gene>
    <name evidence="2" type="ORF">EVOR1521_LOCUS17478</name>
</gene>
<proteinExistence type="predicted"/>
<protein>
    <submittedName>
        <fullName evidence="2">Uncharacterized protein</fullName>
    </submittedName>
</protein>
<name>A0AA36N4P9_9DINO</name>
<evidence type="ECO:0000313" key="2">
    <source>
        <dbReference type="EMBL" id="CAJ1392363.1"/>
    </source>
</evidence>
<organism evidence="2 3">
    <name type="scientific">Effrenium voratum</name>
    <dbReference type="NCBI Taxonomy" id="2562239"/>
    <lineage>
        <taxon>Eukaryota</taxon>
        <taxon>Sar</taxon>
        <taxon>Alveolata</taxon>
        <taxon>Dinophyceae</taxon>
        <taxon>Suessiales</taxon>
        <taxon>Symbiodiniaceae</taxon>
        <taxon>Effrenium</taxon>
    </lineage>
</organism>
<evidence type="ECO:0000256" key="1">
    <source>
        <dbReference type="SAM" id="Phobius"/>
    </source>
</evidence>
<feature type="transmembrane region" description="Helical" evidence="1">
    <location>
        <begin position="259"/>
        <end position="279"/>
    </location>
</feature>
<comment type="caution">
    <text evidence="2">The sequence shown here is derived from an EMBL/GenBank/DDBJ whole genome shotgun (WGS) entry which is preliminary data.</text>
</comment>